<proteinExistence type="predicted"/>
<organism evidence="1 2">
    <name type="scientific">Cohnella cellulosilytica</name>
    <dbReference type="NCBI Taxonomy" id="986710"/>
    <lineage>
        <taxon>Bacteria</taxon>
        <taxon>Bacillati</taxon>
        <taxon>Bacillota</taxon>
        <taxon>Bacilli</taxon>
        <taxon>Bacillales</taxon>
        <taxon>Paenibacillaceae</taxon>
        <taxon>Cohnella</taxon>
    </lineage>
</organism>
<dbReference type="RefSeq" id="WP_378051778.1">
    <property type="nucleotide sequence ID" value="NZ_JBHMDN010000036.1"/>
</dbReference>
<accession>A0ABW2FN10</accession>
<dbReference type="Proteomes" id="UP001596378">
    <property type="component" value="Unassembled WGS sequence"/>
</dbReference>
<sequence length="50" mass="5630">MEQPNFTLAVLKPEELEEVRKTERKLSDSVGHTISLIAYEADPESPESKS</sequence>
<evidence type="ECO:0000313" key="1">
    <source>
        <dbReference type="EMBL" id="MFC7153639.1"/>
    </source>
</evidence>
<protein>
    <submittedName>
        <fullName evidence="1">Uncharacterized protein</fullName>
    </submittedName>
</protein>
<name>A0ABW2FN10_9BACL</name>
<dbReference type="EMBL" id="JBHTAI010000039">
    <property type="protein sequence ID" value="MFC7153639.1"/>
    <property type="molecule type" value="Genomic_DNA"/>
</dbReference>
<keyword evidence="2" id="KW-1185">Reference proteome</keyword>
<reference evidence="2" key="1">
    <citation type="journal article" date="2019" name="Int. J. Syst. Evol. Microbiol.">
        <title>The Global Catalogue of Microorganisms (GCM) 10K type strain sequencing project: providing services to taxonomists for standard genome sequencing and annotation.</title>
        <authorList>
            <consortium name="The Broad Institute Genomics Platform"/>
            <consortium name="The Broad Institute Genome Sequencing Center for Infectious Disease"/>
            <person name="Wu L."/>
            <person name="Ma J."/>
        </authorList>
    </citation>
    <scope>NUCLEOTIDE SEQUENCE [LARGE SCALE GENOMIC DNA]</scope>
    <source>
        <strain evidence="2">KCTC 12907</strain>
    </source>
</reference>
<comment type="caution">
    <text evidence="1">The sequence shown here is derived from an EMBL/GenBank/DDBJ whole genome shotgun (WGS) entry which is preliminary data.</text>
</comment>
<gene>
    <name evidence="1" type="ORF">ACFQMJ_34360</name>
</gene>
<evidence type="ECO:0000313" key="2">
    <source>
        <dbReference type="Proteomes" id="UP001596378"/>
    </source>
</evidence>